<feature type="active site" description="Charge relay system" evidence="9">
    <location>
        <position position="107"/>
    </location>
</feature>
<evidence type="ECO:0000256" key="8">
    <source>
        <dbReference type="ARBA" id="ARBA00022825"/>
    </source>
</evidence>
<keyword evidence="8" id="KW-0720">Serine protease</keyword>
<comment type="similarity">
    <text evidence="2">Belongs to the peptidase S1C family.</text>
</comment>
<proteinExistence type="inferred from homology"/>
<dbReference type="FunFam" id="2.40.10.10:FF:000001">
    <property type="entry name" value="Periplasmic serine protease DegS"/>
    <property type="match status" value="1"/>
</dbReference>
<evidence type="ECO:0000256" key="5">
    <source>
        <dbReference type="ARBA" id="ARBA00022737"/>
    </source>
</evidence>
<keyword evidence="6" id="KW-0574">Periplasm</keyword>
<evidence type="ECO:0000256" key="4">
    <source>
        <dbReference type="ARBA" id="ARBA00022729"/>
    </source>
</evidence>
<dbReference type="InterPro" id="IPR011782">
    <property type="entry name" value="Pept_S1C_Do"/>
</dbReference>
<evidence type="ECO:0000313" key="11">
    <source>
        <dbReference type="EMBL" id="AKS40781.1"/>
    </source>
</evidence>
<dbReference type="Pfam" id="PF13180">
    <property type="entry name" value="PDZ_2"/>
    <property type="match status" value="1"/>
</dbReference>
<evidence type="ECO:0000256" key="2">
    <source>
        <dbReference type="ARBA" id="ARBA00010541"/>
    </source>
</evidence>
<dbReference type="Pfam" id="PF17820">
    <property type="entry name" value="PDZ_6"/>
    <property type="match status" value="1"/>
</dbReference>
<keyword evidence="4" id="KW-0732">Signal</keyword>
<dbReference type="RefSeq" id="WP_049724463.1">
    <property type="nucleotide sequence ID" value="NZ_CP012154.1"/>
</dbReference>
<keyword evidence="12" id="KW-1185">Reference proteome</keyword>
<dbReference type="PROSITE" id="PS50106">
    <property type="entry name" value="PDZ"/>
    <property type="match status" value="2"/>
</dbReference>
<evidence type="ECO:0000256" key="1">
    <source>
        <dbReference type="ARBA" id="ARBA00004418"/>
    </source>
</evidence>
<evidence type="ECO:0000256" key="6">
    <source>
        <dbReference type="ARBA" id="ARBA00022764"/>
    </source>
</evidence>
<evidence type="ECO:0000313" key="12">
    <source>
        <dbReference type="Proteomes" id="UP000066624"/>
    </source>
</evidence>
<dbReference type="AlphaFoldDB" id="A0A0K0XT38"/>
<dbReference type="GO" id="GO:0042597">
    <property type="term" value="C:periplasmic space"/>
    <property type="evidence" value="ECO:0007669"/>
    <property type="project" value="UniProtKB-SubCell"/>
</dbReference>
<dbReference type="GO" id="GO:0006508">
    <property type="term" value="P:proteolysis"/>
    <property type="evidence" value="ECO:0007669"/>
    <property type="project" value="UniProtKB-KW"/>
</dbReference>
<dbReference type="NCBIfam" id="TIGR02037">
    <property type="entry name" value="degP_htrA_DO"/>
    <property type="match status" value="1"/>
</dbReference>
<evidence type="ECO:0000256" key="9">
    <source>
        <dbReference type="PIRSR" id="PIRSR611782-1"/>
    </source>
</evidence>
<dbReference type="PANTHER" id="PTHR22939">
    <property type="entry name" value="SERINE PROTEASE FAMILY S1C HTRA-RELATED"/>
    <property type="match status" value="1"/>
</dbReference>
<dbReference type="STRING" id="1579979.WM2015_398"/>
<dbReference type="SUPFAM" id="SSF50494">
    <property type="entry name" value="Trypsin-like serine proteases"/>
    <property type="match status" value="1"/>
</dbReference>
<sequence>MIKPSMFLGLVLLPGLLLPMLGRAALPAEVDGQHLPSLAPVLEGVTPAVVNISTRTRVQVRTSPFFDDPFFRRFFDMPSMPRERIQQSLGSGVIVDAEAGYILTNNHVIDGADDIAVTLQDGREFVAEYIGSDRDTDLAVVRIEAENLAELPLDDRDGLRVGDFVVAVGNPFGLGQTVTSGIVSALGRSGLRGLEYQNFIQTDASINPGNSGGALIDLAGRLIGINTAIFTPSGGNVGIGFAIPASTAAYVMDQLLAYGEVRRGSLGVEVQDLSTELREALELERIGGAVVTRLGPESALAEAGLRAGDVIVGIDRRPVENTQGLRNIEGLLSVGSEVDVVFVREGEEREVRVLIEEDLDARISGRRLDERLDGVVLARLPDRTRAQGSLIEEVRRNSAAWEAGLRAGDVIVAINRQTVRSLRELRGQFPVESSRELAIEIRRRGRAYLAVLK</sequence>
<evidence type="ECO:0000256" key="3">
    <source>
        <dbReference type="ARBA" id="ARBA00022670"/>
    </source>
</evidence>
<dbReference type="SMART" id="SM00228">
    <property type="entry name" value="PDZ"/>
    <property type="match status" value="2"/>
</dbReference>
<keyword evidence="3" id="KW-0645">Protease</keyword>
<dbReference type="PATRIC" id="fig|1579979.3.peg.402"/>
<dbReference type="Proteomes" id="UP000066624">
    <property type="component" value="Chromosome"/>
</dbReference>
<accession>A0A0K0XT38</accession>
<feature type="active site" description="Charge relay system" evidence="9">
    <location>
        <position position="211"/>
    </location>
</feature>
<dbReference type="GO" id="GO:0004252">
    <property type="term" value="F:serine-type endopeptidase activity"/>
    <property type="evidence" value="ECO:0007669"/>
    <property type="project" value="InterPro"/>
</dbReference>
<dbReference type="InterPro" id="IPR041489">
    <property type="entry name" value="PDZ_6"/>
</dbReference>
<dbReference type="KEGG" id="wma:WM2015_398"/>
<name>A0A0K0XT38_9GAMM</name>
<dbReference type="Pfam" id="PF13365">
    <property type="entry name" value="Trypsin_2"/>
    <property type="match status" value="1"/>
</dbReference>
<feature type="binding site" evidence="10">
    <location>
        <begin position="209"/>
        <end position="211"/>
    </location>
    <ligand>
        <name>substrate</name>
    </ligand>
</feature>
<gene>
    <name evidence="11" type="ORF">WM2015_398</name>
</gene>
<feature type="binding site" evidence="10">
    <location>
        <position position="107"/>
    </location>
    <ligand>
        <name>substrate</name>
    </ligand>
</feature>
<comment type="subcellular location">
    <subcellularLocation>
        <location evidence="1">Periplasm</location>
    </subcellularLocation>
</comment>
<reference evidence="11 12" key="1">
    <citation type="submission" date="2015-07" db="EMBL/GenBank/DDBJ databases">
        <authorList>
            <person name="Noorani M."/>
        </authorList>
    </citation>
    <scope>NUCLEOTIDE SEQUENCE [LARGE SCALE GENOMIC DNA]</scope>
    <source>
        <strain evidence="11 12">KCTC 42284</strain>
    </source>
</reference>
<keyword evidence="5" id="KW-0677">Repeat</keyword>
<dbReference type="SUPFAM" id="SSF50156">
    <property type="entry name" value="PDZ domain-like"/>
    <property type="match status" value="2"/>
</dbReference>
<feature type="binding site" evidence="10">
    <location>
        <position position="137"/>
    </location>
    <ligand>
        <name>substrate</name>
    </ligand>
</feature>
<dbReference type="PANTHER" id="PTHR22939:SF129">
    <property type="entry name" value="SERINE PROTEASE HTRA2, MITOCHONDRIAL"/>
    <property type="match status" value="1"/>
</dbReference>
<feature type="active site" description="Charge relay system" evidence="9">
    <location>
        <position position="137"/>
    </location>
</feature>
<dbReference type="InterPro" id="IPR001478">
    <property type="entry name" value="PDZ"/>
</dbReference>
<organism evidence="11 12">
    <name type="scientific">Wenzhouxiangella marina</name>
    <dbReference type="NCBI Taxonomy" id="1579979"/>
    <lineage>
        <taxon>Bacteria</taxon>
        <taxon>Pseudomonadati</taxon>
        <taxon>Pseudomonadota</taxon>
        <taxon>Gammaproteobacteria</taxon>
        <taxon>Chromatiales</taxon>
        <taxon>Wenzhouxiangellaceae</taxon>
        <taxon>Wenzhouxiangella</taxon>
    </lineage>
</organism>
<dbReference type="Gene3D" id="2.30.42.10">
    <property type="match status" value="2"/>
</dbReference>
<dbReference type="PRINTS" id="PR00834">
    <property type="entry name" value="PROTEASES2C"/>
</dbReference>
<keyword evidence="7" id="KW-0378">Hydrolase</keyword>
<dbReference type="InterPro" id="IPR001940">
    <property type="entry name" value="Peptidase_S1C"/>
</dbReference>
<protein>
    <submittedName>
        <fullName evidence="11">Heat-shock protein</fullName>
    </submittedName>
</protein>
<dbReference type="Gene3D" id="2.40.10.120">
    <property type="match status" value="1"/>
</dbReference>
<dbReference type="InterPro" id="IPR036034">
    <property type="entry name" value="PDZ_sf"/>
</dbReference>
<dbReference type="InterPro" id="IPR009003">
    <property type="entry name" value="Peptidase_S1_PA"/>
</dbReference>
<evidence type="ECO:0000256" key="7">
    <source>
        <dbReference type="ARBA" id="ARBA00022801"/>
    </source>
</evidence>
<evidence type="ECO:0000256" key="10">
    <source>
        <dbReference type="PIRSR" id="PIRSR611782-2"/>
    </source>
</evidence>
<dbReference type="EMBL" id="CP012154">
    <property type="protein sequence ID" value="AKS40781.1"/>
    <property type="molecule type" value="Genomic_DNA"/>
</dbReference>